<evidence type="ECO:0000313" key="2">
    <source>
        <dbReference type="Proteomes" id="UP000575241"/>
    </source>
</evidence>
<proteinExistence type="predicted"/>
<dbReference type="AlphaFoldDB" id="A0A7W7K4L8"/>
<evidence type="ECO:0000313" key="1">
    <source>
        <dbReference type="EMBL" id="MBB4840944.1"/>
    </source>
</evidence>
<keyword evidence="2" id="KW-1185">Reference proteome</keyword>
<name>A0A7W7K4L8_9SPHN</name>
<organism evidence="1 2">
    <name type="scientific">Sphingomonas kyeonggiensis</name>
    <dbReference type="NCBI Taxonomy" id="1268553"/>
    <lineage>
        <taxon>Bacteria</taxon>
        <taxon>Pseudomonadati</taxon>
        <taxon>Pseudomonadota</taxon>
        <taxon>Alphaproteobacteria</taxon>
        <taxon>Sphingomonadales</taxon>
        <taxon>Sphingomonadaceae</taxon>
        <taxon>Sphingomonas</taxon>
    </lineage>
</organism>
<reference evidence="1 2" key="1">
    <citation type="submission" date="2020-08" db="EMBL/GenBank/DDBJ databases">
        <title>Functional genomics of gut bacteria from endangered species of beetles.</title>
        <authorList>
            <person name="Carlos-Shanley C."/>
        </authorList>
    </citation>
    <scope>NUCLEOTIDE SEQUENCE [LARGE SCALE GENOMIC DNA]</scope>
    <source>
        <strain evidence="1 2">S00224</strain>
    </source>
</reference>
<dbReference type="Proteomes" id="UP000575241">
    <property type="component" value="Unassembled WGS sequence"/>
</dbReference>
<gene>
    <name evidence="1" type="ORF">HNP52_004041</name>
</gene>
<dbReference type="EMBL" id="JACHLN010000004">
    <property type="protein sequence ID" value="MBB4840944.1"/>
    <property type="molecule type" value="Genomic_DNA"/>
</dbReference>
<comment type="caution">
    <text evidence="1">The sequence shown here is derived from an EMBL/GenBank/DDBJ whole genome shotgun (WGS) entry which is preliminary data.</text>
</comment>
<protein>
    <submittedName>
        <fullName evidence="1">Uncharacterized protein</fullName>
    </submittedName>
</protein>
<accession>A0A7W7K4L8</accession>
<sequence length="44" mass="4953">MMEDLMSAQRNVELLKEYLDALQRSDKAKMVSMLAKAAAAPQRV</sequence>